<dbReference type="KEGG" id="kse:Ksed_02460"/>
<sequence length="372" mass="40703">MSAEVRVDPVRSRSALRAFCDFPVDLHPRELAVPLLESTVRSWHRGEGPQADHGEVELLLARDAAGTVVGRTTVHTDDRMDARLGAAATLLGATEFATEQALRALVGAATERAEQESRSVLLGPVSLLPNQTGGVITSGHDERGFVDSPWNPDWYPAAWEACGFTPLWPGATWICEGLQRRDATADLGAAVPLPAGVELHHGSRRDLADQLPVLRQMLNASFAELPYYTPISAAELEAATDGLAHLLDESLLMYLTDAGRPVAFVLVVPDISHFVQHTGGRLPWYQQLRLLVARSHYRREAILIIKGTVPKARGRGLMRWLHRELLTNLQAGGYETLRVTQVGQGNEASAAPFRAMGGRPLHDVCFYRKELA</sequence>
<dbReference type="Proteomes" id="UP000006666">
    <property type="component" value="Chromosome"/>
</dbReference>
<reference evidence="1 2" key="1">
    <citation type="journal article" date="2009" name="Stand. Genomic Sci.">
        <title>Complete genome sequence of Kytococcus sedentarius type strain (541).</title>
        <authorList>
            <person name="Sims D."/>
            <person name="Brettin T."/>
            <person name="Detter J.C."/>
            <person name="Han C."/>
            <person name="Lapidus A."/>
            <person name="Copeland A."/>
            <person name="Glavina Del Rio T."/>
            <person name="Nolan M."/>
            <person name="Chen F."/>
            <person name="Lucas S."/>
            <person name="Tice H."/>
            <person name="Cheng J.F."/>
            <person name="Bruce D."/>
            <person name="Goodwin L."/>
            <person name="Pitluck S."/>
            <person name="Ovchinnikova G."/>
            <person name="Pati A."/>
            <person name="Ivanova N."/>
            <person name="Mavrommatis K."/>
            <person name="Chen A."/>
            <person name="Palaniappan K."/>
            <person name="D'haeseleer P."/>
            <person name="Chain P."/>
            <person name="Bristow J."/>
            <person name="Eisen J.A."/>
            <person name="Markowitz V."/>
            <person name="Hugenholtz P."/>
            <person name="Schneider S."/>
            <person name="Goker M."/>
            <person name="Pukall R."/>
            <person name="Kyrpides N.C."/>
            <person name="Klenk H.P."/>
        </authorList>
    </citation>
    <scope>NUCLEOTIDE SEQUENCE [LARGE SCALE GENOMIC DNA]</scope>
    <source>
        <strain evidence="2">ATCC 14392 / DSM 20547 / JCM 11482 / CCUG 33030 / NBRC 15357 / NCTC 11040 / CCM 314 / 541</strain>
    </source>
</reference>
<dbReference type="EMBL" id="CP001686">
    <property type="protein sequence ID" value="ACV05329.1"/>
    <property type="molecule type" value="Genomic_DNA"/>
</dbReference>
<evidence type="ECO:0000313" key="2">
    <source>
        <dbReference type="Proteomes" id="UP000006666"/>
    </source>
</evidence>
<proteinExistence type="predicted"/>
<dbReference type="PANTHER" id="PTHR41368:SF1">
    <property type="entry name" value="PROTEIN YGHO"/>
    <property type="match status" value="1"/>
</dbReference>
<dbReference type="HOGENOM" id="CLU_739501_0_0_11"/>
<evidence type="ECO:0000313" key="1">
    <source>
        <dbReference type="EMBL" id="ACV05329.1"/>
    </source>
</evidence>
<dbReference type="InterPro" id="IPR039968">
    <property type="entry name" value="BcerS-like"/>
</dbReference>
<dbReference type="InterPro" id="IPR016181">
    <property type="entry name" value="Acyl_CoA_acyltransferase"/>
</dbReference>
<dbReference type="PANTHER" id="PTHR41368">
    <property type="entry name" value="PROTEIN YGHO"/>
    <property type="match status" value="1"/>
</dbReference>
<keyword evidence="2" id="KW-1185">Reference proteome</keyword>
<accession>C7NJJ9</accession>
<gene>
    <name evidence="1" type="ordered locus">Ksed_02460</name>
</gene>
<dbReference type="SUPFAM" id="SSF55729">
    <property type="entry name" value="Acyl-CoA N-acyltransferases (Nat)"/>
    <property type="match status" value="1"/>
</dbReference>
<dbReference type="RefSeq" id="WP_012801747.1">
    <property type="nucleotide sequence ID" value="NC_013169.1"/>
</dbReference>
<name>C7NJJ9_KYTSD</name>
<dbReference type="Gene3D" id="3.40.630.30">
    <property type="match status" value="1"/>
</dbReference>
<dbReference type="AlphaFoldDB" id="C7NJJ9"/>
<evidence type="ECO:0008006" key="3">
    <source>
        <dbReference type="Google" id="ProtNLM"/>
    </source>
</evidence>
<organism evidence="1 2">
    <name type="scientific">Kytococcus sedentarius (strain ATCC 14392 / DSM 20547 / JCM 11482 / CCUG 33030 / NBRC 15357 / NCTC 11040 / CCM 314 / 541)</name>
    <name type="common">Micrococcus sedentarius</name>
    <dbReference type="NCBI Taxonomy" id="478801"/>
    <lineage>
        <taxon>Bacteria</taxon>
        <taxon>Bacillati</taxon>
        <taxon>Actinomycetota</taxon>
        <taxon>Actinomycetes</taxon>
        <taxon>Micrococcales</taxon>
        <taxon>Kytococcaceae</taxon>
        <taxon>Kytococcus</taxon>
    </lineage>
</organism>
<dbReference type="eggNOG" id="COG0456">
    <property type="taxonomic scope" value="Bacteria"/>
</dbReference>
<protein>
    <recommendedName>
        <fullName evidence="3">N-acetyltransferase domain-containing protein</fullName>
    </recommendedName>
</protein>
<dbReference type="STRING" id="478801.Ksed_02460"/>